<dbReference type="Pfam" id="PF05257">
    <property type="entry name" value="CHAP"/>
    <property type="match status" value="1"/>
</dbReference>
<dbReference type="PANTHER" id="PTHR44103">
    <property type="entry name" value="PROPROTEIN CONVERTASE P"/>
    <property type="match status" value="1"/>
</dbReference>
<comment type="caution">
    <text evidence="4">The sequence shown here is derived from an EMBL/GenBank/DDBJ whole genome shotgun (WGS) entry which is preliminary data.</text>
</comment>
<organism evidence="4 5">
    <name type="scientific">Actinoplanes digitatis</name>
    <dbReference type="NCBI Taxonomy" id="1868"/>
    <lineage>
        <taxon>Bacteria</taxon>
        <taxon>Bacillati</taxon>
        <taxon>Actinomycetota</taxon>
        <taxon>Actinomycetes</taxon>
        <taxon>Micromonosporales</taxon>
        <taxon>Micromonosporaceae</taxon>
        <taxon>Actinoplanes</taxon>
    </lineage>
</organism>
<evidence type="ECO:0000256" key="1">
    <source>
        <dbReference type="ARBA" id="ARBA00022729"/>
    </source>
</evidence>
<evidence type="ECO:0000313" key="4">
    <source>
        <dbReference type="EMBL" id="MBB4764955.1"/>
    </source>
</evidence>
<dbReference type="InterPro" id="IPR038765">
    <property type="entry name" value="Papain-like_cys_pep_sf"/>
</dbReference>
<dbReference type="InterPro" id="IPR013517">
    <property type="entry name" value="FG-GAP"/>
</dbReference>
<dbReference type="Proteomes" id="UP000578112">
    <property type="component" value="Unassembled WGS sequence"/>
</dbReference>
<dbReference type="Gene3D" id="2.20.25.650">
    <property type="entry name" value="Tachylectin-2-like"/>
    <property type="match status" value="1"/>
</dbReference>
<dbReference type="SUPFAM" id="SSF54001">
    <property type="entry name" value="Cysteine proteinases"/>
    <property type="match status" value="1"/>
</dbReference>
<reference evidence="4 5" key="1">
    <citation type="submission" date="2020-08" db="EMBL/GenBank/DDBJ databases">
        <title>Sequencing the genomes of 1000 actinobacteria strains.</title>
        <authorList>
            <person name="Klenk H.-P."/>
        </authorList>
    </citation>
    <scope>NUCLEOTIDE SEQUENCE [LARGE SCALE GENOMIC DNA]</scope>
    <source>
        <strain evidence="4 5">DSM 43149</strain>
    </source>
</reference>
<evidence type="ECO:0000313" key="5">
    <source>
        <dbReference type="Proteomes" id="UP000578112"/>
    </source>
</evidence>
<feature type="signal peptide" evidence="2">
    <location>
        <begin position="1"/>
        <end position="39"/>
    </location>
</feature>
<dbReference type="InterPro" id="IPR007921">
    <property type="entry name" value="CHAP_dom"/>
</dbReference>
<feature type="domain" description="Peptidase C51" evidence="3">
    <location>
        <begin position="47"/>
        <end position="181"/>
    </location>
</feature>
<keyword evidence="5" id="KW-1185">Reference proteome</keyword>
<dbReference type="InterPro" id="IPR028994">
    <property type="entry name" value="Integrin_alpha_N"/>
</dbReference>
<name>A0A7W7I221_9ACTN</name>
<dbReference type="Pfam" id="PF13517">
    <property type="entry name" value="FG-GAP_3"/>
    <property type="match status" value="2"/>
</dbReference>
<dbReference type="EMBL" id="JACHNH010000001">
    <property type="protein sequence ID" value="MBB4764955.1"/>
    <property type="molecule type" value="Genomic_DNA"/>
</dbReference>
<dbReference type="Gene3D" id="3.90.1720.10">
    <property type="entry name" value="endopeptidase domain like (from Nostoc punctiforme)"/>
    <property type="match status" value="1"/>
</dbReference>
<sequence length="470" mass="50331">MLRHSATQSPARRRLGRKVLAATMVAVGSLSMIASPAAAAPSRQKIVDAVKSQLGGTACNPGYFNSCGIAWCAEFARWGWSEGGVADLQGLDSWAQSFKTYGQGRSLYHSRTSDYNPQPGDAIVFDWNHDSNDSHPIDHVAIVTSATASQVRTIGGNQTSQSKVSRSSYSRTNTDIIGYVTPAGLGGGSEPEQPADEPMIRHSVTGDSFADLVARTTDGTLLLYANNFIRDDGVPYSANRQIGSGWNNFDQIVNADVTGDGYTDLVARKPDGTLWLYSNNIERDNGVPYSSASSRQIGSGWNNFDTIIGADVTGDGFTDLVARKPDGTLWLYANNIVRDNGVPYSAGRQIGSGWGGFTAVIGADVTGDGFTDLVTRKADGTLWLYSNNIVRDNGVPYSSASLRQIGSGWNTLDVTAADVTGDGYTDLVARKPDGTLWLYSNNIERDNGVPYSSASSRQIGNGWNNFNSII</sequence>
<dbReference type="Gene3D" id="2.115.10.10">
    <property type="entry name" value="Tachylectin 2"/>
    <property type="match status" value="1"/>
</dbReference>
<proteinExistence type="predicted"/>
<dbReference type="RefSeq" id="WP_184996085.1">
    <property type="nucleotide sequence ID" value="NZ_BOMK01000025.1"/>
</dbReference>
<evidence type="ECO:0000259" key="3">
    <source>
        <dbReference type="PROSITE" id="PS50911"/>
    </source>
</evidence>
<dbReference type="PANTHER" id="PTHR44103:SF1">
    <property type="entry name" value="PROPROTEIN CONVERTASE P"/>
    <property type="match status" value="1"/>
</dbReference>
<evidence type="ECO:0000256" key="2">
    <source>
        <dbReference type="SAM" id="SignalP"/>
    </source>
</evidence>
<keyword evidence="1 2" id="KW-0732">Signal</keyword>
<feature type="chain" id="PRO_5031374175" description="Peptidase C51 domain-containing protein" evidence="2">
    <location>
        <begin position="40"/>
        <end position="470"/>
    </location>
</feature>
<dbReference type="PROSITE" id="PS50911">
    <property type="entry name" value="CHAP"/>
    <property type="match status" value="1"/>
</dbReference>
<accession>A0A7W7I221</accession>
<protein>
    <recommendedName>
        <fullName evidence="3">Peptidase C51 domain-containing protein</fullName>
    </recommendedName>
</protein>
<dbReference type="SUPFAM" id="SSF69318">
    <property type="entry name" value="Integrin alpha N-terminal domain"/>
    <property type="match status" value="1"/>
</dbReference>
<dbReference type="AlphaFoldDB" id="A0A7W7I221"/>
<gene>
    <name evidence="4" type="ORF">BJ971_005511</name>
</gene>